<evidence type="ECO:0000313" key="1">
    <source>
        <dbReference type="EMBL" id="QXE22957.1"/>
    </source>
</evidence>
<proteinExistence type="predicted"/>
<gene>
    <name evidence="1" type="ORF">B6N60_01644</name>
</gene>
<evidence type="ECO:0000313" key="2">
    <source>
        <dbReference type="Proteomes" id="UP000683511"/>
    </source>
</evidence>
<dbReference type="AlphaFoldDB" id="A0A975T6C5"/>
<keyword evidence="2" id="KW-1185">Reference proteome</keyword>
<sequence length="34" mass="3830">MFIHIDDEYGSVISIIISNNLVLKFPKYSNGQSS</sequence>
<reference evidence="1" key="1">
    <citation type="submission" date="2017-04" db="EMBL/GenBank/DDBJ databases">
        <title>Genome deletions in a multicellular cyanobacterial endosymbiont for morphological adaptation in marine diatoms.</title>
        <authorList>
            <person name="Wang Y."/>
            <person name="Gao H."/>
            <person name="Li R."/>
            <person name="Xu X."/>
        </authorList>
    </citation>
    <scope>NUCLEOTIDE SEQUENCE</scope>
    <source>
        <strain evidence="1">FACHB 800</strain>
    </source>
</reference>
<dbReference type="Proteomes" id="UP000683511">
    <property type="component" value="Chromosome"/>
</dbReference>
<dbReference type="KEGG" id="rsin:B6N60_01644"/>
<dbReference type="EMBL" id="CP021056">
    <property type="protein sequence ID" value="QXE22957.1"/>
    <property type="molecule type" value="Genomic_DNA"/>
</dbReference>
<name>A0A975T6C5_9NOST</name>
<protein>
    <submittedName>
        <fullName evidence="1">Uncharacterized protein</fullName>
    </submittedName>
</protein>
<accession>A0A975T6C5</accession>
<organism evidence="1 2">
    <name type="scientific">Richelia sinica FACHB-800</name>
    <dbReference type="NCBI Taxonomy" id="1357546"/>
    <lineage>
        <taxon>Bacteria</taxon>
        <taxon>Bacillati</taxon>
        <taxon>Cyanobacteriota</taxon>
        <taxon>Cyanophyceae</taxon>
        <taxon>Nostocales</taxon>
        <taxon>Nostocaceae</taxon>
        <taxon>Richelia</taxon>
    </lineage>
</organism>